<organism evidence="2 3">
    <name type="scientific">Penicillium chermesinum</name>
    <dbReference type="NCBI Taxonomy" id="63820"/>
    <lineage>
        <taxon>Eukaryota</taxon>
        <taxon>Fungi</taxon>
        <taxon>Dikarya</taxon>
        <taxon>Ascomycota</taxon>
        <taxon>Pezizomycotina</taxon>
        <taxon>Eurotiomycetes</taxon>
        <taxon>Eurotiomycetidae</taxon>
        <taxon>Eurotiales</taxon>
        <taxon>Aspergillaceae</taxon>
        <taxon>Penicillium</taxon>
    </lineage>
</organism>
<dbReference type="GeneID" id="83205153"/>
<gene>
    <name evidence="2" type="ORF">N7468_008554</name>
</gene>
<feature type="region of interest" description="Disordered" evidence="1">
    <location>
        <begin position="229"/>
        <end position="250"/>
    </location>
</feature>
<evidence type="ECO:0000313" key="3">
    <source>
        <dbReference type="Proteomes" id="UP001150941"/>
    </source>
</evidence>
<reference evidence="2" key="1">
    <citation type="submission" date="2022-11" db="EMBL/GenBank/DDBJ databases">
        <authorList>
            <person name="Petersen C."/>
        </authorList>
    </citation>
    <scope>NUCLEOTIDE SEQUENCE</scope>
    <source>
        <strain evidence="2">IBT 19713</strain>
    </source>
</reference>
<feature type="compositionally biased region" description="Basic residues" evidence="1">
    <location>
        <begin position="237"/>
        <end position="250"/>
    </location>
</feature>
<dbReference type="AlphaFoldDB" id="A0A9W9TIF4"/>
<dbReference type="OrthoDB" id="4366145at2759"/>
<protein>
    <submittedName>
        <fullName evidence="2">Uncharacterized protein</fullName>
    </submittedName>
</protein>
<accession>A0A9W9TIF4</accession>
<proteinExistence type="predicted"/>
<dbReference type="Proteomes" id="UP001150941">
    <property type="component" value="Unassembled WGS sequence"/>
</dbReference>
<dbReference type="RefSeq" id="XP_058328195.1">
    <property type="nucleotide sequence ID" value="XM_058477850.1"/>
</dbReference>
<evidence type="ECO:0000313" key="2">
    <source>
        <dbReference type="EMBL" id="KAJ5224012.1"/>
    </source>
</evidence>
<reference evidence="2" key="2">
    <citation type="journal article" date="2023" name="IMA Fungus">
        <title>Comparative genomic study of the Penicillium genus elucidates a diverse pangenome and 15 lateral gene transfer events.</title>
        <authorList>
            <person name="Petersen C."/>
            <person name="Sorensen T."/>
            <person name="Nielsen M.R."/>
            <person name="Sondergaard T.E."/>
            <person name="Sorensen J.L."/>
            <person name="Fitzpatrick D.A."/>
            <person name="Frisvad J.C."/>
            <person name="Nielsen K.L."/>
        </authorList>
    </citation>
    <scope>NUCLEOTIDE SEQUENCE</scope>
    <source>
        <strain evidence="2">IBT 19713</strain>
    </source>
</reference>
<comment type="caution">
    <text evidence="2">The sequence shown here is derived from an EMBL/GenBank/DDBJ whole genome shotgun (WGS) entry which is preliminary data.</text>
</comment>
<keyword evidence="3" id="KW-1185">Reference proteome</keyword>
<evidence type="ECO:0000256" key="1">
    <source>
        <dbReference type="SAM" id="MobiDB-lite"/>
    </source>
</evidence>
<sequence length="250" mass="28176">MAPSSALSKLKYGEHQAKGKKFQQWLAGKNLETCKVCPCTLKYDEIPFREDLHNQIADLPNDIIDAAKPFDLLKKNNTFKITFHPTAPPTRNVWEGVITPSAIFIEDCHRDNGPHASEVTQGIYTKYHAVETLKHIFFMIIVNGDTVGLIQEQIWKGWPATKPKECEWEHDTDEYHAVMGTEIGKIAASLVLGAFEPGTRRISKIAAWEYFDTATPSLRFDVEAVEKKSTASVVQRKQSKGGHRLPKSRT</sequence>
<name>A0A9W9TIF4_9EURO</name>
<dbReference type="EMBL" id="JAPQKS010000006">
    <property type="protein sequence ID" value="KAJ5224012.1"/>
    <property type="molecule type" value="Genomic_DNA"/>
</dbReference>